<feature type="compositionally biased region" description="Low complexity" evidence="5">
    <location>
        <begin position="548"/>
        <end position="557"/>
    </location>
</feature>
<dbReference type="EMBL" id="SNYN01000001">
    <property type="protein sequence ID" value="TDQ55299.1"/>
    <property type="molecule type" value="Genomic_DNA"/>
</dbReference>
<keyword evidence="2" id="KW-0547">Nucleotide-binding</keyword>
<sequence>MTSPLRPEDPTRVGEYELTGRIGKGGQGIVYLGRDPGGNRVAVKVMTGSWAADTRLRNRFAKEVEAASKVAAFCTAAVLDSAPDADPPYIVSEYIEGPSLRQAVLEEGPRSGTALDRLAIATATALVAIHQAGVVHRDFKPANVLLGPDGPRVIDFGIARSSDATITSTRSIVGTPAYMAPEQVRGREVTFAVDVFAWAGVMAFAASGVSPFQDDTLPAVINRVLNEQPLLDEVDDRLRPLIEACLDKNPDNRPSAVQVLGMLVGHDPATVPGVPVASVLADGYTAAVSEQTKIAATVALPIPTAQTAATRRYGDGGSGGGAVGGLAGLTGPAATRVSDGEQGSGPATGPTTGPTTTSGALRTTSGLASLVGGGAAGAAGGAAGPAGGAGAVPAQGGAPEADASPVAGGRVPAPTVSPESDPVSPGSPVQPGGHGDHGGHGGGPVHPVGPRPPVPGAQRGLRHALSWMLAVGLLVIVGAGGWFLFGGGPPSDGPEIAPVDDAVVDSPEPSAEQSPLTEPSPVESWETEEEYTPPPVDESYEPSPSWDPPTWGDPSPTGDGGWDGGTDTGEGGGDTGGDGGGDGGGDSGGTDQTDQTDRTDEGGAGAGGGGAPAGE</sequence>
<keyword evidence="6" id="KW-0812">Transmembrane</keyword>
<dbReference type="InterPro" id="IPR011009">
    <property type="entry name" value="Kinase-like_dom_sf"/>
</dbReference>
<feature type="region of interest" description="Disordered" evidence="5">
    <location>
        <begin position="324"/>
        <end position="361"/>
    </location>
</feature>
<dbReference type="InterPro" id="IPR000719">
    <property type="entry name" value="Prot_kinase_dom"/>
</dbReference>
<evidence type="ECO:0000313" key="8">
    <source>
        <dbReference type="EMBL" id="TDQ55299.1"/>
    </source>
</evidence>
<dbReference type="PANTHER" id="PTHR43289:SF34">
    <property type="entry name" value="SERINE_THREONINE-PROTEIN KINASE YBDM-RELATED"/>
    <property type="match status" value="1"/>
</dbReference>
<keyword evidence="6" id="KW-1133">Transmembrane helix</keyword>
<feature type="domain" description="Protein kinase" evidence="7">
    <location>
        <begin position="16"/>
        <end position="269"/>
    </location>
</feature>
<dbReference type="GO" id="GO:0004674">
    <property type="term" value="F:protein serine/threonine kinase activity"/>
    <property type="evidence" value="ECO:0007669"/>
    <property type="project" value="UniProtKB-KW"/>
</dbReference>
<feature type="compositionally biased region" description="Low complexity" evidence="5">
    <location>
        <begin position="422"/>
        <end position="431"/>
    </location>
</feature>
<evidence type="ECO:0000256" key="2">
    <source>
        <dbReference type="ARBA" id="ARBA00022741"/>
    </source>
</evidence>
<keyword evidence="8" id="KW-0723">Serine/threonine-protein kinase</keyword>
<reference evidence="8 9" key="1">
    <citation type="submission" date="2019-03" db="EMBL/GenBank/DDBJ databases">
        <title>Genomic Encyclopedia of Type Strains, Phase IV (KMG-IV): sequencing the most valuable type-strain genomes for metagenomic binning, comparative biology and taxonomic classification.</title>
        <authorList>
            <person name="Goeker M."/>
        </authorList>
    </citation>
    <scope>NUCLEOTIDE SEQUENCE [LARGE SCALE GENOMIC DNA]</scope>
    <source>
        <strain evidence="8 9">DSM 46770</strain>
    </source>
</reference>
<keyword evidence="9" id="KW-1185">Reference proteome</keyword>
<dbReference type="AlphaFoldDB" id="A0A4R6V850"/>
<dbReference type="Proteomes" id="UP000295281">
    <property type="component" value="Unassembled WGS sequence"/>
</dbReference>
<feature type="region of interest" description="Disordered" evidence="5">
    <location>
        <begin position="376"/>
        <end position="457"/>
    </location>
</feature>
<organism evidence="8 9">
    <name type="scientific">Actinorugispora endophytica</name>
    <dbReference type="NCBI Taxonomy" id="1605990"/>
    <lineage>
        <taxon>Bacteria</taxon>
        <taxon>Bacillati</taxon>
        <taxon>Actinomycetota</taxon>
        <taxon>Actinomycetes</taxon>
        <taxon>Streptosporangiales</taxon>
        <taxon>Nocardiopsidaceae</taxon>
        <taxon>Actinorugispora</taxon>
    </lineage>
</organism>
<dbReference type="SUPFAM" id="SSF56112">
    <property type="entry name" value="Protein kinase-like (PK-like)"/>
    <property type="match status" value="1"/>
</dbReference>
<dbReference type="Pfam" id="PF00069">
    <property type="entry name" value="Pkinase"/>
    <property type="match status" value="1"/>
</dbReference>
<evidence type="ECO:0000256" key="6">
    <source>
        <dbReference type="SAM" id="Phobius"/>
    </source>
</evidence>
<evidence type="ECO:0000313" key="9">
    <source>
        <dbReference type="Proteomes" id="UP000295281"/>
    </source>
</evidence>
<feature type="compositionally biased region" description="Low complexity" evidence="5">
    <location>
        <begin position="344"/>
        <end position="361"/>
    </location>
</feature>
<gene>
    <name evidence="8" type="ORF">EV190_101624</name>
</gene>
<dbReference type="Gene3D" id="1.10.510.10">
    <property type="entry name" value="Transferase(Phosphotransferase) domain 1"/>
    <property type="match status" value="1"/>
</dbReference>
<protein>
    <submittedName>
        <fullName evidence="8">Serine/threonine protein kinase</fullName>
    </submittedName>
</protein>
<feature type="compositionally biased region" description="Gly residues" evidence="5">
    <location>
        <begin position="602"/>
        <end position="615"/>
    </location>
</feature>
<comment type="caution">
    <text evidence="8">The sequence shown here is derived from an EMBL/GenBank/DDBJ whole genome shotgun (WGS) entry which is preliminary data.</text>
</comment>
<dbReference type="GO" id="GO:0005524">
    <property type="term" value="F:ATP binding"/>
    <property type="evidence" value="ECO:0007669"/>
    <property type="project" value="UniProtKB-KW"/>
</dbReference>
<dbReference type="PANTHER" id="PTHR43289">
    <property type="entry name" value="MITOGEN-ACTIVATED PROTEIN KINASE KINASE KINASE 20-RELATED"/>
    <property type="match status" value="1"/>
</dbReference>
<feature type="compositionally biased region" description="Gly residues" evidence="5">
    <location>
        <begin position="376"/>
        <end position="390"/>
    </location>
</feature>
<evidence type="ECO:0000259" key="7">
    <source>
        <dbReference type="PROSITE" id="PS50011"/>
    </source>
</evidence>
<proteinExistence type="predicted"/>
<dbReference type="PROSITE" id="PS50011">
    <property type="entry name" value="PROTEIN_KINASE_DOM"/>
    <property type="match status" value="1"/>
</dbReference>
<accession>A0A4R6V850</accession>
<keyword evidence="6" id="KW-0472">Membrane</keyword>
<feature type="region of interest" description="Disordered" evidence="5">
    <location>
        <begin position="493"/>
        <end position="615"/>
    </location>
</feature>
<dbReference type="CDD" id="cd14014">
    <property type="entry name" value="STKc_PknB_like"/>
    <property type="match status" value="1"/>
</dbReference>
<evidence type="ECO:0000256" key="1">
    <source>
        <dbReference type="ARBA" id="ARBA00022679"/>
    </source>
</evidence>
<feature type="transmembrane region" description="Helical" evidence="6">
    <location>
        <begin position="464"/>
        <end position="485"/>
    </location>
</feature>
<evidence type="ECO:0000256" key="5">
    <source>
        <dbReference type="SAM" id="MobiDB-lite"/>
    </source>
</evidence>
<evidence type="ECO:0000256" key="3">
    <source>
        <dbReference type="ARBA" id="ARBA00022777"/>
    </source>
</evidence>
<dbReference type="PROSITE" id="PS00108">
    <property type="entry name" value="PROTEIN_KINASE_ST"/>
    <property type="match status" value="1"/>
</dbReference>
<dbReference type="Gene3D" id="3.30.200.20">
    <property type="entry name" value="Phosphorylase Kinase, domain 1"/>
    <property type="match status" value="1"/>
</dbReference>
<dbReference type="InterPro" id="IPR008271">
    <property type="entry name" value="Ser/Thr_kinase_AS"/>
</dbReference>
<keyword evidence="1" id="KW-0808">Transferase</keyword>
<evidence type="ECO:0000256" key="4">
    <source>
        <dbReference type="ARBA" id="ARBA00022840"/>
    </source>
</evidence>
<name>A0A4R6V850_9ACTN</name>
<feature type="compositionally biased region" description="Gly residues" evidence="5">
    <location>
        <begin position="558"/>
        <end position="588"/>
    </location>
</feature>
<dbReference type="RefSeq" id="WP_208112995.1">
    <property type="nucleotide sequence ID" value="NZ_SNYN01000001.1"/>
</dbReference>
<feature type="compositionally biased region" description="Low complexity" evidence="5">
    <location>
        <begin position="391"/>
        <end position="401"/>
    </location>
</feature>
<keyword evidence="3 8" id="KW-0418">Kinase</keyword>
<keyword evidence="4" id="KW-0067">ATP-binding</keyword>